<dbReference type="PANTHER" id="PTHR45527:SF1">
    <property type="entry name" value="FATTY ACID SYNTHASE"/>
    <property type="match status" value="1"/>
</dbReference>
<dbReference type="GO" id="GO:0031177">
    <property type="term" value="F:phosphopantetheine binding"/>
    <property type="evidence" value="ECO:0007669"/>
    <property type="project" value="TreeGrafter"/>
</dbReference>
<dbReference type="GO" id="GO:0003824">
    <property type="term" value="F:catalytic activity"/>
    <property type="evidence" value="ECO:0007669"/>
    <property type="project" value="InterPro"/>
</dbReference>
<dbReference type="GO" id="GO:0044550">
    <property type="term" value="P:secondary metabolite biosynthetic process"/>
    <property type="evidence" value="ECO:0007669"/>
    <property type="project" value="TreeGrafter"/>
</dbReference>
<dbReference type="EMBL" id="CP072788">
    <property type="protein sequence ID" value="QTR02791.1"/>
    <property type="molecule type" value="Genomic_DNA"/>
</dbReference>
<dbReference type="SUPFAM" id="SSF52777">
    <property type="entry name" value="CoA-dependent acyltransferases"/>
    <property type="match status" value="2"/>
</dbReference>
<dbReference type="PANTHER" id="PTHR45527">
    <property type="entry name" value="NONRIBOSOMAL PEPTIDE SYNTHETASE"/>
    <property type="match status" value="1"/>
</dbReference>
<dbReference type="Gene3D" id="3.30.559.10">
    <property type="entry name" value="Chloramphenicol acetyltransferase-like domain"/>
    <property type="match status" value="1"/>
</dbReference>
<dbReference type="Pfam" id="PF00668">
    <property type="entry name" value="Condensation"/>
    <property type="match status" value="1"/>
</dbReference>
<sequence length="429" mass="44962">MSAPRSAPATHGQLSVVRSLAAHGPAGRGVANLVSAWEIPPGPDVAQVMDAWLRLVAAHESLRTTLHATDDGGLEQRVHPFSPAPLPVVESTDGSPEAALRIAAELAAAPIDVEREQPWRAVVAVEQGDPVHLVAVVHHAAADNDALRVLAAQFLAALDGAEVTADAQPAELAEHQRAKTDRRALAHWTGAWPALEAADREPGDRSPRRRASLYSPAALAATTALSERLRVSPQSILLAVGALALARHERRDRVTFALMAANRLDRRWAGMVASLNQYSPVTIAVDGDLPPDEYLTRVYPQCLTAYLHGSYDVDALTAALAEAGSPDPDPTAFAKHFNFLGAVDAEPDAASPLRTSVAWRGSAQRTGPNLHLAVAVGSGLLIGVGASEDYLPGALPATVAAGVEAGLIRLAGGQARTVADLDLTPVRPL</sequence>
<keyword evidence="5" id="KW-1185">Reference proteome</keyword>
<proteinExistence type="predicted"/>
<reference evidence="3" key="2">
    <citation type="submission" date="2021-04" db="EMBL/GenBank/DDBJ databases">
        <title>Saccharothrix algeriensis WGS.</title>
        <authorList>
            <person name="Stuskova K."/>
            <person name="Hakalova E."/>
            <person name="Tebbal A.B."/>
            <person name="Eichmeier A."/>
        </authorList>
    </citation>
    <scope>NUCLEOTIDE SEQUENCE</scope>
    <source>
        <strain evidence="3">NRRL B-24137</strain>
    </source>
</reference>
<dbReference type="InterPro" id="IPR023213">
    <property type="entry name" value="CAT-like_dom_sf"/>
</dbReference>
<gene>
    <name evidence="3" type="ORF">J7S33_27790</name>
    <name evidence="2" type="ORF">JOE68_005361</name>
</gene>
<reference evidence="2 5" key="1">
    <citation type="submission" date="2021-01" db="EMBL/GenBank/DDBJ databases">
        <title>Sequencing the genomes of 1000 actinobacteria strains.</title>
        <authorList>
            <person name="Klenk H.-P."/>
        </authorList>
    </citation>
    <scope>NUCLEOTIDE SEQUENCE [LARGE SCALE GENOMIC DNA]</scope>
    <source>
        <strain evidence="2 5">DSM 44581</strain>
    </source>
</reference>
<evidence type="ECO:0000313" key="2">
    <source>
        <dbReference type="EMBL" id="MBM7814496.1"/>
    </source>
</evidence>
<dbReference type="GO" id="GO:0043041">
    <property type="term" value="P:amino acid activation for nonribosomal peptide biosynthetic process"/>
    <property type="evidence" value="ECO:0007669"/>
    <property type="project" value="TreeGrafter"/>
</dbReference>
<evidence type="ECO:0000313" key="3">
    <source>
        <dbReference type="EMBL" id="QTR02791.1"/>
    </source>
</evidence>
<protein>
    <recommendedName>
        <fullName evidence="1">Condensation domain-containing protein</fullName>
    </recommendedName>
</protein>
<name>A0A8T8HWN3_9PSEU</name>
<evidence type="ECO:0000259" key="1">
    <source>
        <dbReference type="Pfam" id="PF00668"/>
    </source>
</evidence>
<dbReference type="GO" id="GO:0008610">
    <property type="term" value="P:lipid biosynthetic process"/>
    <property type="evidence" value="ECO:0007669"/>
    <property type="project" value="UniProtKB-ARBA"/>
</dbReference>
<accession>A0A8T8HWN3</accession>
<feature type="domain" description="Condensation" evidence="1">
    <location>
        <begin position="38"/>
        <end position="325"/>
    </location>
</feature>
<dbReference type="Gene3D" id="3.30.559.30">
    <property type="entry name" value="Nonribosomal peptide synthetase, condensation domain"/>
    <property type="match status" value="1"/>
</dbReference>
<organism evidence="3 4">
    <name type="scientific">Saccharothrix algeriensis</name>
    <dbReference type="NCBI Taxonomy" id="173560"/>
    <lineage>
        <taxon>Bacteria</taxon>
        <taxon>Bacillati</taxon>
        <taxon>Actinomycetota</taxon>
        <taxon>Actinomycetes</taxon>
        <taxon>Pseudonocardiales</taxon>
        <taxon>Pseudonocardiaceae</taxon>
        <taxon>Saccharothrix</taxon>
    </lineage>
</organism>
<dbReference type="GO" id="GO:0005737">
    <property type="term" value="C:cytoplasm"/>
    <property type="evidence" value="ECO:0007669"/>
    <property type="project" value="TreeGrafter"/>
</dbReference>
<dbReference type="AlphaFoldDB" id="A0A8T8HWN3"/>
<dbReference type="Proteomes" id="UP000671828">
    <property type="component" value="Chromosome"/>
</dbReference>
<dbReference type="Proteomes" id="UP001195724">
    <property type="component" value="Unassembled WGS sequence"/>
</dbReference>
<dbReference type="RefSeq" id="WP_204845095.1">
    <property type="nucleotide sequence ID" value="NZ_JAFBCL010000001.1"/>
</dbReference>
<dbReference type="InterPro" id="IPR001242">
    <property type="entry name" value="Condensation_dom"/>
</dbReference>
<evidence type="ECO:0000313" key="4">
    <source>
        <dbReference type="Proteomes" id="UP000671828"/>
    </source>
</evidence>
<dbReference type="EMBL" id="JAFBCL010000001">
    <property type="protein sequence ID" value="MBM7814496.1"/>
    <property type="molecule type" value="Genomic_DNA"/>
</dbReference>
<evidence type="ECO:0000313" key="5">
    <source>
        <dbReference type="Proteomes" id="UP001195724"/>
    </source>
</evidence>